<feature type="transmembrane region" description="Helical" evidence="7">
    <location>
        <begin position="255"/>
        <end position="275"/>
    </location>
</feature>
<feature type="domain" description="EF-hand" evidence="8">
    <location>
        <begin position="333"/>
        <end position="368"/>
    </location>
</feature>
<protein>
    <submittedName>
        <fullName evidence="9">Voltage-dependent T-type calcium channel subunit alpha-1H (Voltage-gated calcium channel subunit alpha Cav3.2)</fullName>
    </submittedName>
</protein>
<feature type="transmembrane region" description="Helical" evidence="7">
    <location>
        <begin position="1210"/>
        <end position="1232"/>
    </location>
</feature>
<feature type="compositionally biased region" description="Basic and acidic residues" evidence="6">
    <location>
        <begin position="1"/>
        <end position="16"/>
    </location>
</feature>
<dbReference type="PROSITE" id="PS00018">
    <property type="entry name" value="EF_HAND_1"/>
    <property type="match status" value="1"/>
</dbReference>
<dbReference type="PANTHER" id="PTHR10037:SF62">
    <property type="entry name" value="SODIUM CHANNEL PROTEIN 60E"/>
    <property type="match status" value="1"/>
</dbReference>
<dbReference type="SUPFAM" id="SSF81324">
    <property type="entry name" value="Voltage-gated potassium channels"/>
    <property type="match status" value="1"/>
</dbReference>
<dbReference type="InterPro" id="IPR043203">
    <property type="entry name" value="VGCC_Ca_Na"/>
</dbReference>
<comment type="caution">
    <text evidence="9">The sequence shown here is derived from an EMBL/GenBank/DDBJ whole genome shotgun (WGS) entry which is preliminary data.</text>
</comment>
<dbReference type="Gene3D" id="1.10.287.70">
    <property type="match status" value="1"/>
</dbReference>
<dbReference type="SMART" id="SM00054">
    <property type="entry name" value="EFh"/>
    <property type="match status" value="2"/>
</dbReference>
<gene>
    <name evidence="9" type="ORF">SCF082_LOCUS7872</name>
</gene>
<dbReference type="EMBL" id="CAXAMM010004470">
    <property type="protein sequence ID" value="CAK9003716.1"/>
    <property type="molecule type" value="Genomic_DNA"/>
</dbReference>
<dbReference type="SUPFAM" id="SSF56601">
    <property type="entry name" value="beta-lactamase/transpeptidase-like"/>
    <property type="match status" value="1"/>
</dbReference>
<dbReference type="CDD" id="cd00051">
    <property type="entry name" value="EFh"/>
    <property type="match status" value="1"/>
</dbReference>
<keyword evidence="4 7" id="KW-1133">Transmembrane helix</keyword>
<dbReference type="InterPro" id="IPR005821">
    <property type="entry name" value="Ion_trans_dom"/>
</dbReference>
<evidence type="ECO:0000256" key="5">
    <source>
        <dbReference type="ARBA" id="ARBA00023136"/>
    </source>
</evidence>
<evidence type="ECO:0000256" key="3">
    <source>
        <dbReference type="ARBA" id="ARBA00022837"/>
    </source>
</evidence>
<keyword evidence="5 7" id="KW-0472">Membrane</keyword>
<comment type="subcellular location">
    <subcellularLocation>
        <location evidence="1">Membrane</location>
        <topology evidence="1">Multi-pass membrane protein</topology>
    </subcellularLocation>
</comment>
<keyword evidence="3" id="KW-0106">Calcium</keyword>
<accession>A0ABP0IPE4</accession>
<dbReference type="Gene3D" id="1.10.238.10">
    <property type="entry name" value="EF-hand"/>
    <property type="match status" value="1"/>
</dbReference>
<evidence type="ECO:0000256" key="4">
    <source>
        <dbReference type="ARBA" id="ARBA00022989"/>
    </source>
</evidence>
<feature type="region of interest" description="Disordered" evidence="6">
    <location>
        <begin position="1"/>
        <end position="35"/>
    </location>
</feature>
<evidence type="ECO:0000256" key="2">
    <source>
        <dbReference type="ARBA" id="ARBA00022692"/>
    </source>
</evidence>
<dbReference type="PROSITE" id="PS50222">
    <property type="entry name" value="EF_HAND_2"/>
    <property type="match status" value="2"/>
</dbReference>
<reference evidence="9 10" key="1">
    <citation type="submission" date="2024-02" db="EMBL/GenBank/DDBJ databases">
        <authorList>
            <person name="Chen Y."/>
            <person name="Shah S."/>
            <person name="Dougan E. K."/>
            <person name="Thang M."/>
            <person name="Chan C."/>
        </authorList>
    </citation>
    <scope>NUCLEOTIDE SEQUENCE [LARGE SCALE GENOMIC DNA]</scope>
</reference>
<dbReference type="InterPro" id="IPR011992">
    <property type="entry name" value="EF-hand-dom_pair"/>
</dbReference>
<feature type="transmembrane region" description="Helical" evidence="7">
    <location>
        <begin position="198"/>
        <end position="222"/>
    </location>
</feature>
<dbReference type="InterPro" id="IPR027359">
    <property type="entry name" value="Volt_channel_dom_sf"/>
</dbReference>
<dbReference type="InterPro" id="IPR012338">
    <property type="entry name" value="Beta-lactam/transpept-like"/>
</dbReference>
<dbReference type="InterPro" id="IPR001466">
    <property type="entry name" value="Beta-lactam-related"/>
</dbReference>
<feature type="transmembrane region" description="Helical" evidence="7">
    <location>
        <begin position="92"/>
        <end position="113"/>
    </location>
</feature>
<feature type="transmembrane region" description="Helical" evidence="7">
    <location>
        <begin position="287"/>
        <end position="309"/>
    </location>
</feature>
<proteinExistence type="predicted"/>
<dbReference type="InterPro" id="IPR002048">
    <property type="entry name" value="EF_hand_dom"/>
</dbReference>
<dbReference type="Pfam" id="PF00520">
    <property type="entry name" value="Ion_trans"/>
    <property type="match status" value="1"/>
</dbReference>
<dbReference type="PANTHER" id="PTHR10037">
    <property type="entry name" value="VOLTAGE-GATED CATION CHANNEL CALCIUM AND SODIUM"/>
    <property type="match status" value="1"/>
</dbReference>
<dbReference type="InterPro" id="IPR018247">
    <property type="entry name" value="EF_Hand_1_Ca_BS"/>
</dbReference>
<evidence type="ECO:0000313" key="10">
    <source>
        <dbReference type="Proteomes" id="UP001642464"/>
    </source>
</evidence>
<dbReference type="Gene3D" id="1.20.120.350">
    <property type="entry name" value="Voltage-gated potassium channels. Chain C"/>
    <property type="match status" value="1"/>
</dbReference>
<feature type="compositionally biased region" description="Basic residues" evidence="6">
    <location>
        <begin position="1026"/>
        <end position="1036"/>
    </location>
</feature>
<keyword evidence="2 7" id="KW-0812">Transmembrane</keyword>
<sequence>MKQVLELKEPDEERAMKLQRKRTSRTSAMESPPTELSERFPKLDAFVRSTAFETTVAAVILMNCATIGIEVDATIEHVSEELQQVAVIGEHVFCAFFLVEFVLRLCFLGWRIYAPCVPSPVSKGEQLQNLMDAFLVWGTGVFMSWIVPFTGISTGKLRIFTVLRAFRLLRLVRVVRKLPAFNEVYLLIRGLSASTRTLFWTVVVVCLITYIFAIFGVVLISAEVNLAIEKASLDPNTGTHEMEDLEMLVEATGSLTSWMFTLIQVLTLDSWNSIARPLQRYVSGSWAFFYCYIAVAVIVFMNLVTAVIVENALSHSKQDEETLLAQKDQEEKRLMKTFRALFEVMDEDDSGTLTLEEFQVAFETKEVATKLKLLGFKEEDCQVIFNLLDEGDGSLTIDEFFEGLQEMKGPAQAKQCFLIRKRVEQIWNLLLQFTHEVDQDLTDIVQGQKRQRNGTVLQRARMYSRSMTPSVSRMGTPKSGTRRQGSDDTLLRMDNCLSFTGSARSDKLSPLAGEVMASPSEAGGNQILDRLELLSREMRTEMRHMSTRRRIVEAASKKMSERVEGIARRQEREGELMDPESDDAVPRKVYSFSNLFKTFPGRRCILVAHKGRLVYERYAPTALPSEQIELDSAAKTVSALLLGVLVTQGKLDIDRPLAQYKVKPAAYWGEHQEYWPLITARHLMTHTSGLGKGPPGVTFEYNSGEHIQHLSALIRVLTSERYSSPVDWAEDQFAKPLGLQGLFAHDGLDGDISIGGGQLMSCSQLARIGQLMINWGRWPLSAAPTWPLDWLPWATNRTEVFQLVSKEYIREMTRPSFPQVVSTYGMLLWINHAVGPDDTSCCMCTCGACFGVPDPPIFGINEEAWFATGYLTRYLIMLPERETFVVSLGMDLTGSTPCSVSWSWFSITYDDSFGAFLHYLVIEAALPFPASTTTLTSTTFTRTQTSTSLTSTTYTSTSGTTTTVGTTAAAADGWPWDWLWPTTTTAGWWPWDFQELNLEDSTTATTTFDLSTVIYNHGTKSNTSLARRKRRRKRKQKEHEEGEVDEGYTGGSCSCSCPVDQDFGKCYELPKDMVFGKWNHGQEACNVLGNAYLLSERSCPDVGIVQPCKSNSWAIGGGTHDLCSRTFWNEDMGLNCSQLTYCEHARGHPVYEDTRRLATCSCTVLRWKCDYDYEPCDVNDTYYTPGSPELAQHLLVHWSPPKKPKEGWPWASPWASMGLFAAGLCVIALLLLRARRNGVPRTEGAPPSSYRPLAGE</sequence>
<feature type="compositionally biased region" description="Polar residues" evidence="6">
    <location>
        <begin position="466"/>
        <end position="483"/>
    </location>
</feature>
<feature type="domain" description="EF-hand" evidence="8">
    <location>
        <begin position="376"/>
        <end position="410"/>
    </location>
</feature>
<feature type="region of interest" description="Disordered" evidence="6">
    <location>
        <begin position="466"/>
        <end position="487"/>
    </location>
</feature>
<feature type="transmembrane region" description="Helical" evidence="7">
    <location>
        <begin position="133"/>
        <end position="154"/>
    </location>
</feature>
<evidence type="ECO:0000256" key="6">
    <source>
        <dbReference type="SAM" id="MobiDB-lite"/>
    </source>
</evidence>
<evidence type="ECO:0000259" key="8">
    <source>
        <dbReference type="PROSITE" id="PS50222"/>
    </source>
</evidence>
<evidence type="ECO:0000256" key="1">
    <source>
        <dbReference type="ARBA" id="ARBA00004141"/>
    </source>
</evidence>
<name>A0ABP0IPE4_9DINO</name>
<evidence type="ECO:0000256" key="7">
    <source>
        <dbReference type="SAM" id="Phobius"/>
    </source>
</evidence>
<feature type="region of interest" description="Disordered" evidence="6">
    <location>
        <begin position="1021"/>
        <end position="1050"/>
    </location>
</feature>
<organism evidence="9 10">
    <name type="scientific">Durusdinium trenchii</name>
    <dbReference type="NCBI Taxonomy" id="1381693"/>
    <lineage>
        <taxon>Eukaryota</taxon>
        <taxon>Sar</taxon>
        <taxon>Alveolata</taxon>
        <taxon>Dinophyceae</taxon>
        <taxon>Suessiales</taxon>
        <taxon>Symbiodiniaceae</taxon>
        <taxon>Durusdinium</taxon>
    </lineage>
</organism>
<evidence type="ECO:0000313" key="9">
    <source>
        <dbReference type="EMBL" id="CAK9003716.1"/>
    </source>
</evidence>
<dbReference type="Proteomes" id="UP001642464">
    <property type="component" value="Unassembled WGS sequence"/>
</dbReference>
<dbReference type="Gene3D" id="3.40.710.10">
    <property type="entry name" value="DD-peptidase/beta-lactamase superfamily"/>
    <property type="match status" value="1"/>
</dbReference>
<dbReference type="Pfam" id="PF00144">
    <property type="entry name" value="Beta-lactamase"/>
    <property type="match status" value="1"/>
</dbReference>
<keyword evidence="10" id="KW-1185">Reference proteome</keyword>
<dbReference type="SUPFAM" id="SSF47473">
    <property type="entry name" value="EF-hand"/>
    <property type="match status" value="1"/>
</dbReference>